<dbReference type="PANTHER" id="PTHR35395">
    <property type="entry name" value="DUF6536 DOMAIN-CONTAINING PROTEIN"/>
    <property type="match status" value="1"/>
</dbReference>
<accession>A0ABQ6WMQ1</accession>
<evidence type="ECO:0000313" key="4">
    <source>
        <dbReference type="Proteomes" id="UP000325395"/>
    </source>
</evidence>
<organism evidence="3 4">
    <name type="scientific">Aspergillus pseudocaelatus</name>
    <dbReference type="NCBI Taxonomy" id="1825620"/>
    <lineage>
        <taxon>Eukaryota</taxon>
        <taxon>Fungi</taxon>
        <taxon>Dikarya</taxon>
        <taxon>Ascomycota</taxon>
        <taxon>Pezizomycotina</taxon>
        <taxon>Eurotiomycetes</taxon>
        <taxon>Eurotiomycetidae</taxon>
        <taxon>Eurotiales</taxon>
        <taxon>Aspergillaceae</taxon>
        <taxon>Aspergillus</taxon>
        <taxon>Aspergillus subgen. Circumdati</taxon>
    </lineage>
</organism>
<feature type="transmembrane region" description="Helical" evidence="1">
    <location>
        <begin position="202"/>
        <end position="219"/>
    </location>
</feature>
<keyword evidence="1" id="KW-0472">Membrane</keyword>
<feature type="transmembrane region" description="Helical" evidence="1">
    <location>
        <begin position="359"/>
        <end position="378"/>
    </location>
</feature>
<gene>
    <name evidence="3" type="ORF">BDV36DRAFT_308758</name>
</gene>
<dbReference type="InterPro" id="IPR046623">
    <property type="entry name" value="DUF6536"/>
</dbReference>
<dbReference type="PANTHER" id="PTHR35395:SF1">
    <property type="entry name" value="DUF6536 DOMAIN-CONTAINING PROTEIN"/>
    <property type="match status" value="1"/>
</dbReference>
<feature type="transmembrane region" description="Helical" evidence="1">
    <location>
        <begin position="583"/>
        <end position="608"/>
    </location>
</feature>
<dbReference type="Pfam" id="PF20163">
    <property type="entry name" value="DUF6536"/>
    <property type="match status" value="1"/>
</dbReference>
<name>A0ABQ6WMQ1_9EURO</name>
<proteinExistence type="predicted"/>
<sequence length="689" mass="74886">MPSRKKIGLWAWARSLTSTPRYYGATGDDPDKTELLTIPSQQSVASASKVETRETGPINDLTLATPFLEEAVTSSISNSSANAAEDNSVYLCANATVGLLLLNTVLISVAGGLASKYTGSGGSSNSKVVYEGSCVITSRWNTAFHFIINVISTCILAASNYCMQTLVAPTRDEIDLFHAKRRWLDIGGSSFRNLFAIPLSRLGLWLILLITATPFHLLYNSNCFRADVTSGSNDINSAKSMDWDQIIHIVMGERSEKISPEQCSRYTGTSSYYPSGYKGLIYLASDLAMEDGGDIAVLRSTGTSRTQSVYAASFTNPNPSTTTSDECAGPLSRSTTHSLSGCLAFEGKKNCQLLLNPPIAVIISLATLMKVVAMFLAAHLQRTRAPPLLTTGDAVASFLERPDDTTKGMCWASRRCIEKGNWRPSSVLSTGQPPSREYRYLSPPRQWRKASSPSHWAVTSIITANFAYGNYSEMEGVVIANSVQLIVTVGYYFYNSVLTSMLASAEYSSYGADRKALRVTWPAKGSQQRSTYWLSVHYKYGIPVIILFMANHWFVSQGFYYVLMIPYGTDGQPLYGNKVSSVGASALPVFIAALVGVFLFLFLLSLAFRRLKSTIPLAGSCSAAISAACHPPEDVCTATVAHGELFWGETTGLPPDWVDDQSDGCDLPKGHCSFTPLDARLPSLDKLYS</sequence>
<keyword evidence="4" id="KW-1185">Reference proteome</keyword>
<dbReference type="EMBL" id="ML735727">
    <property type="protein sequence ID" value="KAE8418405.1"/>
    <property type="molecule type" value="Genomic_DNA"/>
</dbReference>
<evidence type="ECO:0000313" key="3">
    <source>
        <dbReference type="EMBL" id="KAE8418405.1"/>
    </source>
</evidence>
<feature type="domain" description="DUF6536" evidence="2">
    <location>
        <begin position="88"/>
        <end position="226"/>
    </location>
</feature>
<feature type="transmembrane region" description="Helical" evidence="1">
    <location>
        <begin position="540"/>
        <end position="563"/>
    </location>
</feature>
<evidence type="ECO:0000256" key="1">
    <source>
        <dbReference type="SAM" id="Phobius"/>
    </source>
</evidence>
<reference evidence="3 4" key="1">
    <citation type="submission" date="2019-04" db="EMBL/GenBank/DDBJ databases">
        <authorList>
            <consortium name="DOE Joint Genome Institute"/>
            <person name="Mondo S."/>
            <person name="Kjaerbolling I."/>
            <person name="Vesth T."/>
            <person name="Frisvad J.C."/>
            <person name="Nybo J.L."/>
            <person name="Theobald S."/>
            <person name="Kildgaard S."/>
            <person name="Isbrandt T."/>
            <person name="Kuo A."/>
            <person name="Sato A."/>
            <person name="Lyhne E.K."/>
            <person name="Kogle M.E."/>
            <person name="Wiebenga A."/>
            <person name="Kun R.S."/>
            <person name="Lubbers R.J."/>
            <person name="Makela M.R."/>
            <person name="Barry K."/>
            <person name="Chovatia M."/>
            <person name="Clum A."/>
            <person name="Daum C."/>
            <person name="Haridas S."/>
            <person name="He G."/>
            <person name="LaButti K."/>
            <person name="Lipzen A."/>
            <person name="Riley R."/>
            <person name="Salamov A."/>
            <person name="Simmons B.A."/>
            <person name="Magnuson J.K."/>
            <person name="Henrissat B."/>
            <person name="Mortensen U.H."/>
            <person name="Larsen T.O."/>
            <person name="Devries R.P."/>
            <person name="Grigoriev I.V."/>
            <person name="Machida M."/>
            <person name="Baker S.E."/>
            <person name="Andersen M.R."/>
            <person name="Cantor M.N."/>
            <person name="Hua S.X."/>
        </authorList>
    </citation>
    <scope>NUCLEOTIDE SEQUENCE [LARGE SCALE GENOMIC DNA]</scope>
    <source>
        <strain evidence="3 4">CBS 117616</strain>
    </source>
</reference>
<keyword evidence="1" id="KW-0812">Transmembrane</keyword>
<protein>
    <recommendedName>
        <fullName evidence="2">DUF6536 domain-containing protein</fullName>
    </recommendedName>
</protein>
<keyword evidence="1" id="KW-1133">Transmembrane helix</keyword>
<dbReference type="Proteomes" id="UP000325395">
    <property type="component" value="Unassembled WGS sequence"/>
</dbReference>
<evidence type="ECO:0000259" key="2">
    <source>
        <dbReference type="Pfam" id="PF20163"/>
    </source>
</evidence>